<dbReference type="SUPFAM" id="SSF48452">
    <property type="entry name" value="TPR-like"/>
    <property type="match status" value="1"/>
</dbReference>
<protein>
    <submittedName>
        <fullName evidence="3">Uncharacterized protein</fullName>
    </submittedName>
</protein>
<dbReference type="EMBL" id="CAJNOG010000623">
    <property type="protein sequence ID" value="CAF1318590.1"/>
    <property type="molecule type" value="Genomic_DNA"/>
</dbReference>
<reference evidence="3" key="1">
    <citation type="submission" date="2021-02" db="EMBL/GenBank/DDBJ databases">
        <authorList>
            <person name="Nowell W R."/>
        </authorList>
    </citation>
    <scope>NUCLEOTIDE SEQUENCE</scope>
</reference>
<dbReference type="SMART" id="SM00028">
    <property type="entry name" value="TPR"/>
    <property type="match status" value="2"/>
</dbReference>
<dbReference type="PANTHER" id="PTHR45994:SF1">
    <property type="entry name" value="FI21225P1"/>
    <property type="match status" value="1"/>
</dbReference>
<accession>A0A815F457</accession>
<evidence type="ECO:0000256" key="2">
    <source>
        <dbReference type="ARBA" id="ARBA00022490"/>
    </source>
</evidence>
<name>A0A815F457_9BILA</name>
<dbReference type="InterPro" id="IPR011989">
    <property type="entry name" value="ARM-like"/>
</dbReference>
<comment type="caution">
    <text evidence="3">The sequence shown here is derived from an EMBL/GenBank/DDBJ whole genome shotgun (WGS) entry which is preliminary data.</text>
</comment>
<sequence length="285" mass="32614">MSTTLDDSGVLREQGNQAFKQGQFQEAIDRYTDALNILKDLQLSETNKNDLTKCYSNRSQCYINLEILVHLFYNYKALEYTPSDQKSLYRRANAFERSGKLKEAISDAQRLISISSKTGGTDEQTYNLLKKLRETAQNKVSQQTQLTNQIKQMFETIISKSNQDETAINNLLVVSRDDAGAEAILSFDPDLQHLTEFIQRNERTTVLGVLRILSAIVKNSYRRAEIVYNKLGLKPIARCFAMNDAEIPTNASILIHNMLMSICDLENRRKVRKPMNVAYNFGMYQ</sequence>
<dbReference type="AlphaFoldDB" id="A0A815F457"/>
<dbReference type="PANTHER" id="PTHR45994">
    <property type="entry name" value="FI21225P1"/>
    <property type="match status" value="1"/>
</dbReference>
<dbReference type="InterPro" id="IPR011990">
    <property type="entry name" value="TPR-like_helical_dom_sf"/>
</dbReference>
<dbReference type="GO" id="GO:0051879">
    <property type="term" value="F:Hsp90 protein binding"/>
    <property type="evidence" value="ECO:0007669"/>
    <property type="project" value="TreeGrafter"/>
</dbReference>
<proteinExistence type="predicted"/>
<organism evidence="3 4">
    <name type="scientific">Adineta steineri</name>
    <dbReference type="NCBI Taxonomy" id="433720"/>
    <lineage>
        <taxon>Eukaryota</taxon>
        <taxon>Metazoa</taxon>
        <taxon>Spiralia</taxon>
        <taxon>Gnathifera</taxon>
        <taxon>Rotifera</taxon>
        <taxon>Eurotatoria</taxon>
        <taxon>Bdelloidea</taxon>
        <taxon>Adinetida</taxon>
        <taxon>Adinetidae</taxon>
        <taxon>Adineta</taxon>
    </lineage>
</organism>
<comment type="subcellular location">
    <subcellularLocation>
        <location evidence="1">Cytoplasm</location>
    </subcellularLocation>
</comment>
<dbReference type="InterPro" id="IPR019734">
    <property type="entry name" value="TPR_rpt"/>
</dbReference>
<evidence type="ECO:0000313" key="4">
    <source>
        <dbReference type="Proteomes" id="UP000663845"/>
    </source>
</evidence>
<dbReference type="GO" id="GO:0005737">
    <property type="term" value="C:cytoplasm"/>
    <property type="evidence" value="ECO:0007669"/>
    <property type="project" value="UniProtKB-SubCell"/>
</dbReference>
<evidence type="ECO:0000313" key="3">
    <source>
        <dbReference type="EMBL" id="CAF1318590.1"/>
    </source>
</evidence>
<dbReference type="Gene3D" id="1.25.10.10">
    <property type="entry name" value="Leucine-rich Repeat Variant"/>
    <property type="match status" value="1"/>
</dbReference>
<dbReference type="Proteomes" id="UP000663845">
    <property type="component" value="Unassembled WGS sequence"/>
</dbReference>
<dbReference type="Gene3D" id="1.25.40.10">
    <property type="entry name" value="Tetratricopeptide repeat domain"/>
    <property type="match status" value="1"/>
</dbReference>
<evidence type="ECO:0000256" key="1">
    <source>
        <dbReference type="ARBA" id="ARBA00004496"/>
    </source>
</evidence>
<keyword evidence="2" id="KW-0963">Cytoplasm</keyword>
<gene>
    <name evidence="3" type="ORF">JYZ213_LOCUS33270</name>
</gene>